<reference evidence="2 3" key="1">
    <citation type="submission" date="2021-05" db="EMBL/GenBank/DDBJ databases">
        <title>Croceibacterium sp. LX-88 genome sequence.</title>
        <authorList>
            <person name="Luo X."/>
        </authorList>
    </citation>
    <scope>NUCLEOTIDE SEQUENCE [LARGE SCALE GENOMIC DNA]</scope>
    <source>
        <strain evidence="2 3">LX-88</strain>
    </source>
</reference>
<feature type="transmembrane region" description="Helical" evidence="1">
    <location>
        <begin position="58"/>
        <end position="81"/>
    </location>
</feature>
<keyword evidence="1" id="KW-0472">Membrane</keyword>
<comment type="caution">
    <text evidence="2">The sequence shown here is derived from an EMBL/GenBank/DDBJ whole genome shotgun (WGS) entry which is preliminary data.</text>
</comment>
<keyword evidence="1" id="KW-0812">Transmembrane</keyword>
<dbReference type="RefSeq" id="WP_214537716.1">
    <property type="nucleotide sequence ID" value="NZ_JAHFVK010000003.1"/>
</dbReference>
<dbReference type="Proteomes" id="UP000811255">
    <property type="component" value="Unassembled WGS sequence"/>
</dbReference>
<evidence type="ECO:0008006" key="4">
    <source>
        <dbReference type="Google" id="ProtNLM"/>
    </source>
</evidence>
<keyword evidence="3" id="KW-1185">Reference proteome</keyword>
<proteinExistence type="predicted"/>
<evidence type="ECO:0000313" key="2">
    <source>
        <dbReference type="EMBL" id="MBT2135867.1"/>
    </source>
</evidence>
<name>A0ABS5W9R0_9SPHN</name>
<gene>
    <name evidence="2" type="ORF">KK137_16135</name>
</gene>
<organism evidence="2 3">
    <name type="scientific">Croceibacterium selenioxidans</name>
    <dbReference type="NCBI Taxonomy" id="2838833"/>
    <lineage>
        <taxon>Bacteria</taxon>
        <taxon>Pseudomonadati</taxon>
        <taxon>Pseudomonadota</taxon>
        <taxon>Alphaproteobacteria</taxon>
        <taxon>Sphingomonadales</taxon>
        <taxon>Erythrobacteraceae</taxon>
        <taxon>Croceibacterium</taxon>
    </lineage>
</organism>
<dbReference type="EMBL" id="JAHFVK010000003">
    <property type="protein sequence ID" value="MBT2135867.1"/>
    <property type="molecule type" value="Genomic_DNA"/>
</dbReference>
<feature type="transmembrane region" description="Helical" evidence="1">
    <location>
        <begin position="119"/>
        <end position="137"/>
    </location>
</feature>
<protein>
    <recommendedName>
        <fullName evidence="4">Sugar transporter</fullName>
    </recommendedName>
</protein>
<sequence length="147" mass="15746">MAIASPVATPKHLRVVGIVSLLWNAVGATDYTMTALGNTAYLESMGFGPEEQAWVDAFPAWAVAAWAIGVWASIVGSILLLMRSRHAVTAFVISAIGAIVSFAYQFTSERPTSMEGGSALIMPVVIVILIVAQWYYARRMDAAGVLR</sequence>
<evidence type="ECO:0000313" key="3">
    <source>
        <dbReference type="Proteomes" id="UP000811255"/>
    </source>
</evidence>
<keyword evidence="1" id="KW-1133">Transmembrane helix</keyword>
<accession>A0ABS5W9R0</accession>
<evidence type="ECO:0000256" key="1">
    <source>
        <dbReference type="SAM" id="Phobius"/>
    </source>
</evidence>
<feature type="transmembrane region" description="Helical" evidence="1">
    <location>
        <begin position="88"/>
        <end position="107"/>
    </location>
</feature>